<keyword evidence="9" id="KW-1185">Reference proteome</keyword>
<comment type="similarity">
    <text evidence="2">Belongs to the EamA transporter family.</text>
</comment>
<accession>A0A7R6P6S7</accession>
<dbReference type="GO" id="GO:0016020">
    <property type="term" value="C:membrane"/>
    <property type="evidence" value="ECO:0007669"/>
    <property type="project" value="UniProtKB-SubCell"/>
</dbReference>
<evidence type="ECO:0000313" key="9">
    <source>
        <dbReference type="Proteomes" id="UP000595663"/>
    </source>
</evidence>
<dbReference type="PANTHER" id="PTHR32322">
    <property type="entry name" value="INNER MEMBRANE TRANSPORTER"/>
    <property type="match status" value="1"/>
</dbReference>
<evidence type="ECO:0000256" key="1">
    <source>
        <dbReference type="ARBA" id="ARBA00004141"/>
    </source>
</evidence>
<evidence type="ECO:0000256" key="6">
    <source>
        <dbReference type="SAM" id="Phobius"/>
    </source>
</evidence>
<dbReference type="InterPro" id="IPR050638">
    <property type="entry name" value="AA-Vitamin_Transporters"/>
</dbReference>
<dbReference type="SUPFAM" id="SSF103481">
    <property type="entry name" value="Multidrug resistance efflux transporter EmrE"/>
    <property type="match status" value="2"/>
</dbReference>
<name>A0A7R6P6S7_9GAMM</name>
<feature type="transmembrane region" description="Helical" evidence="6">
    <location>
        <begin position="59"/>
        <end position="78"/>
    </location>
</feature>
<dbReference type="PANTHER" id="PTHR32322:SF2">
    <property type="entry name" value="EAMA DOMAIN-CONTAINING PROTEIN"/>
    <property type="match status" value="1"/>
</dbReference>
<dbReference type="InterPro" id="IPR000620">
    <property type="entry name" value="EamA_dom"/>
</dbReference>
<feature type="transmembrane region" description="Helical" evidence="6">
    <location>
        <begin position="28"/>
        <end position="53"/>
    </location>
</feature>
<keyword evidence="5 6" id="KW-0472">Membrane</keyword>
<feature type="domain" description="EamA" evidence="7">
    <location>
        <begin position="171"/>
        <end position="304"/>
    </location>
</feature>
<protein>
    <submittedName>
        <fullName evidence="8">Multidrug DMT transporter</fullName>
    </submittedName>
</protein>
<proteinExistence type="inferred from homology"/>
<keyword evidence="3 6" id="KW-0812">Transmembrane</keyword>
<evidence type="ECO:0000259" key="7">
    <source>
        <dbReference type="Pfam" id="PF00892"/>
    </source>
</evidence>
<evidence type="ECO:0000256" key="2">
    <source>
        <dbReference type="ARBA" id="ARBA00007362"/>
    </source>
</evidence>
<comment type="subcellular location">
    <subcellularLocation>
        <location evidence="1">Membrane</location>
        <topology evidence="1">Multi-pass membrane protein</topology>
    </subcellularLocation>
</comment>
<feature type="transmembrane region" description="Helical" evidence="6">
    <location>
        <begin position="90"/>
        <end position="109"/>
    </location>
</feature>
<feature type="domain" description="EamA" evidence="7">
    <location>
        <begin position="31"/>
        <end position="161"/>
    </location>
</feature>
<evidence type="ECO:0000256" key="5">
    <source>
        <dbReference type="ARBA" id="ARBA00023136"/>
    </source>
</evidence>
<feature type="transmembrane region" description="Helical" evidence="6">
    <location>
        <begin position="229"/>
        <end position="250"/>
    </location>
</feature>
<keyword evidence="4 6" id="KW-1133">Transmembrane helix</keyword>
<sequence length="308" mass="32333">MPVLSGVVAMTISATSIADQLTLDRQHYIGGCVLVLISAVCYGLQPFFAFFAYNDGTNTTGLLLSRFCISSVVLLGWLKLRGISLPKPKLFIQNLAIGAGYAGAGLGYYNASQSASFSLAVILMFSFPAFVTLFAILFLKEKLTRLRVTSLTLAISGVIFAAGIDLKGDITGILWALFAALSYGSAIIYASHQAKPENPIASAAVIMIAGSLIFIVVAQFHHITMPQTATGWSAVIGLALFATLAPLATFISGAHRIGAANASTLSTMEPVVAVVIAVSLLGEPLSWTTITGGVMVVCAALLLVRQKR</sequence>
<feature type="transmembrane region" description="Helical" evidence="6">
    <location>
        <begin position="203"/>
        <end position="223"/>
    </location>
</feature>
<organism evidence="8 9">
    <name type="scientific">Amphritea japonica ATCC BAA-1530</name>
    <dbReference type="NCBI Taxonomy" id="1278309"/>
    <lineage>
        <taxon>Bacteria</taxon>
        <taxon>Pseudomonadati</taxon>
        <taxon>Pseudomonadota</taxon>
        <taxon>Gammaproteobacteria</taxon>
        <taxon>Oceanospirillales</taxon>
        <taxon>Oceanospirillaceae</taxon>
        <taxon>Amphritea</taxon>
    </lineage>
</organism>
<dbReference type="Pfam" id="PF00892">
    <property type="entry name" value="EamA"/>
    <property type="match status" value="2"/>
</dbReference>
<dbReference type="EMBL" id="AP014545">
    <property type="protein sequence ID" value="BBB27009.1"/>
    <property type="molecule type" value="Genomic_DNA"/>
</dbReference>
<feature type="transmembrane region" description="Helical" evidence="6">
    <location>
        <begin position="146"/>
        <end position="164"/>
    </location>
</feature>
<feature type="transmembrane region" description="Helical" evidence="6">
    <location>
        <begin position="115"/>
        <end position="139"/>
    </location>
</feature>
<feature type="transmembrane region" description="Helical" evidence="6">
    <location>
        <begin position="287"/>
        <end position="304"/>
    </location>
</feature>
<dbReference type="AlphaFoldDB" id="A0A7R6P6S7"/>
<gene>
    <name evidence="8" type="ORF">AMJAP_2420</name>
</gene>
<dbReference type="KEGG" id="ajp:AMJAP_2420"/>
<evidence type="ECO:0000313" key="8">
    <source>
        <dbReference type="EMBL" id="BBB27009.1"/>
    </source>
</evidence>
<dbReference type="InterPro" id="IPR037185">
    <property type="entry name" value="EmrE-like"/>
</dbReference>
<dbReference type="Proteomes" id="UP000595663">
    <property type="component" value="Chromosome"/>
</dbReference>
<reference evidence="8 9" key="1">
    <citation type="journal article" date="2008" name="Int. J. Syst. Evol. Microbiol.">
        <title>Amphritea japonica sp. nov. and Amphritea balenae sp. nov., isolated from the sediment adjacent to sperm whale carcasses off Kagoshima, Japan.</title>
        <authorList>
            <person name="Miyazaki M."/>
            <person name="Nogi Y."/>
            <person name="Fujiwara Y."/>
            <person name="Kawato M."/>
            <person name="Nagahama T."/>
            <person name="Kubokawa K."/>
            <person name="Horikoshi K."/>
        </authorList>
    </citation>
    <scope>NUCLEOTIDE SEQUENCE [LARGE SCALE GENOMIC DNA]</scope>
    <source>
        <strain evidence="8 9">ATCC BAA-1530</strain>
    </source>
</reference>
<evidence type="ECO:0000256" key="4">
    <source>
        <dbReference type="ARBA" id="ARBA00022989"/>
    </source>
</evidence>
<feature type="transmembrane region" description="Helical" evidence="6">
    <location>
        <begin position="262"/>
        <end position="281"/>
    </location>
</feature>
<feature type="transmembrane region" description="Helical" evidence="6">
    <location>
        <begin position="170"/>
        <end position="191"/>
    </location>
</feature>
<evidence type="ECO:0000256" key="3">
    <source>
        <dbReference type="ARBA" id="ARBA00022692"/>
    </source>
</evidence>